<dbReference type="PANTHER" id="PTHR20973">
    <property type="entry name" value="NON-SMC ELEMENT 1-RELATED"/>
    <property type="match status" value="1"/>
</dbReference>
<evidence type="ECO:0000256" key="1">
    <source>
        <dbReference type="ARBA" id="ARBA00000900"/>
    </source>
</evidence>
<evidence type="ECO:0000256" key="2">
    <source>
        <dbReference type="ARBA" id="ARBA00004123"/>
    </source>
</evidence>
<evidence type="ECO:0000256" key="7">
    <source>
        <dbReference type="ARBA" id="ARBA00022771"/>
    </source>
</evidence>
<keyword evidence="8 13" id="KW-0833">Ubl conjugation pathway</keyword>
<dbReference type="GO" id="GO:0005634">
    <property type="term" value="C:nucleus"/>
    <property type="evidence" value="ECO:0007669"/>
    <property type="project" value="UniProtKB-SubCell"/>
</dbReference>
<gene>
    <name evidence="16" type="primary">KNAG0H02410</name>
    <name evidence="16" type="ordered locus">KNAG_0H02410</name>
</gene>
<dbReference type="InterPro" id="IPR014857">
    <property type="entry name" value="Nse1_RING_C4HC3-type"/>
</dbReference>
<evidence type="ECO:0000256" key="4">
    <source>
        <dbReference type="ARBA" id="ARBA00022679"/>
    </source>
</evidence>
<feature type="transmembrane region" description="Helical" evidence="14">
    <location>
        <begin position="12"/>
        <end position="30"/>
    </location>
</feature>
<dbReference type="RefSeq" id="XP_022465901.1">
    <property type="nucleotide sequence ID" value="XM_022609512.1"/>
</dbReference>
<dbReference type="HOGENOM" id="CLU_826927_0_0_1"/>
<evidence type="ECO:0000256" key="5">
    <source>
        <dbReference type="ARBA" id="ARBA00022723"/>
    </source>
</evidence>
<evidence type="ECO:0000256" key="6">
    <source>
        <dbReference type="ARBA" id="ARBA00022763"/>
    </source>
</evidence>
<organism evidence="16 17">
    <name type="scientific">Huiozyma naganishii (strain ATCC MYA-139 / BCRC 22969 / CBS 8797 / KCTC 17520 / NBRC 10181 / NCYC 3082 / Yp74L-3)</name>
    <name type="common">Yeast</name>
    <name type="synonym">Kazachstania naganishii</name>
    <dbReference type="NCBI Taxonomy" id="1071383"/>
    <lineage>
        <taxon>Eukaryota</taxon>
        <taxon>Fungi</taxon>
        <taxon>Dikarya</taxon>
        <taxon>Ascomycota</taxon>
        <taxon>Saccharomycotina</taxon>
        <taxon>Saccharomycetes</taxon>
        <taxon>Saccharomycetales</taxon>
        <taxon>Saccharomycetaceae</taxon>
        <taxon>Huiozyma</taxon>
    </lineage>
</organism>
<dbReference type="Proteomes" id="UP000006310">
    <property type="component" value="Chromosome 8"/>
</dbReference>
<keyword evidence="17" id="KW-1185">Reference proteome</keyword>
<dbReference type="PANTHER" id="PTHR20973:SF0">
    <property type="entry name" value="NON-STRUCTURAL MAINTENANCE OF CHROMOSOMES ELEMENT 1 HOMOLOG"/>
    <property type="match status" value="1"/>
</dbReference>
<reference evidence="17" key="2">
    <citation type="submission" date="2012-08" db="EMBL/GenBank/DDBJ databases">
        <title>Genome sequence of Kazachstania naganishii.</title>
        <authorList>
            <person name="Gordon J.L."/>
            <person name="Armisen D."/>
            <person name="Proux-Wera E."/>
            <person name="OhEigeartaigh S.S."/>
            <person name="Byrne K.P."/>
            <person name="Wolfe K.H."/>
        </authorList>
    </citation>
    <scope>NUCLEOTIDE SEQUENCE [LARGE SCALE GENOMIC DNA]</scope>
    <source>
        <strain evidence="17">ATCC MYA-139 / BCRC 22969 / CBS 8797 / CCRC 22969 / KCTC 17520 / NBRC 10181 / NCYC 3082</strain>
    </source>
</reference>
<keyword evidence="6 13" id="KW-0227">DNA damage</keyword>
<keyword evidence="7 13" id="KW-0863">Zinc-finger</keyword>
<keyword evidence="12 13" id="KW-0539">Nucleus</keyword>
<dbReference type="EMBL" id="HE978321">
    <property type="protein sequence ID" value="CCK71656.1"/>
    <property type="molecule type" value="Genomic_DNA"/>
</dbReference>
<evidence type="ECO:0000313" key="17">
    <source>
        <dbReference type="Proteomes" id="UP000006310"/>
    </source>
</evidence>
<feature type="domain" description="Non-structural maintenance of chromosomes element 1 RING C4HC3-type" evidence="15">
    <location>
        <begin position="316"/>
        <end position="366"/>
    </location>
</feature>
<evidence type="ECO:0000256" key="14">
    <source>
        <dbReference type="SAM" id="Phobius"/>
    </source>
</evidence>
<dbReference type="STRING" id="1071383.J7S9R2"/>
<keyword evidence="14" id="KW-0812">Transmembrane</keyword>
<evidence type="ECO:0000256" key="13">
    <source>
        <dbReference type="RuleBase" id="RU368018"/>
    </source>
</evidence>
<comment type="subcellular location">
    <subcellularLocation>
        <location evidence="2 13">Nucleus</location>
    </subcellularLocation>
</comment>
<dbReference type="OrthoDB" id="185455at2759"/>
<dbReference type="InterPro" id="IPR011513">
    <property type="entry name" value="Nse1"/>
</dbReference>
<evidence type="ECO:0000256" key="11">
    <source>
        <dbReference type="ARBA" id="ARBA00023204"/>
    </source>
</evidence>
<dbReference type="OMA" id="KIIRINH"/>
<dbReference type="GO" id="GO:0008270">
    <property type="term" value="F:zinc ion binding"/>
    <property type="evidence" value="ECO:0007669"/>
    <property type="project" value="UniProtKB-KW"/>
</dbReference>
<evidence type="ECO:0000256" key="12">
    <source>
        <dbReference type="ARBA" id="ARBA00023242"/>
    </source>
</evidence>
<keyword evidence="9 13" id="KW-0862">Zinc</keyword>
<dbReference type="eggNOG" id="KOG4718">
    <property type="taxonomic scope" value="Eukaryota"/>
</dbReference>
<evidence type="ECO:0000256" key="9">
    <source>
        <dbReference type="ARBA" id="ARBA00022833"/>
    </source>
</evidence>
<name>J7S9R2_HUIN7</name>
<dbReference type="Gene3D" id="1.10.10.10">
    <property type="entry name" value="Winged helix-like DNA-binding domain superfamily/Winged helix DNA-binding domain"/>
    <property type="match status" value="1"/>
</dbReference>
<sequence>MVFTPSLCSACLVRLVAALLLFHFSLFLFFPSFPQSLSTTYLHWHLSELPYFQYDFPDSMNDGTVETPSEEPTTAYDNRASFAPYLLQYLIQARGVCHENSLLAALMHLSLDLDPHSVSTRSLDEWSRFLDKVVNLINIKLSALEYKVAKVNHGAGKRVVGSKVVVQTPGGEELPPSSKFYVYVNLASSKETELATRFTAREIEFVKWAIGQFCLSSLEIRTIDASSAHATPLVKEVNRILIGGGGTWGKYTSFTVGSSKLFGFSSLTPLELEKLIVRLCDSKWFYRTERGEVGMDLKCVVELEEYLLSEYELPECQQCQKIVTHGVMCGNDACQSHGDSGSSRESWHIDCFQHYIAHVSERCAACDRSLQTDNIYII</sequence>
<keyword evidence="5 13" id="KW-0479">Metal-binding</keyword>
<dbReference type="InterPro" id="IPR036388">
    <property type="entry name" value="WH-like_DNA-bd_sf"/>
</dbReference>
<dbReference type="GO" id="GO:0006301">
    <property type="term" value="P:DNA damage tolerance"/>
    <property type="evidence" value="ECO:0007669"/>
    <property type="project" value="EnsemblFungi"/>
</dbReference>
<comment type="catalytic activity">
    <reaction evidence="1 13">
        <text>S-ubiquitinyl-[E2 ubiquitin-conjugating enzyme]-L-cysteine + [acceptor protein]-L-lysine = [E2 ubiquitin-conjugating enzyme]-L-cysteine + N(6)-ubiquitinyl-[acceptor protein]-L-lysine.</text>
        <dbReference type="EC" id="2.3.2.27"/>
    </reaction>
</comment>
<dbReference type="GO" id="GO:0000724">
    <property type="term" value="P:double-strand break repair via homologous recombination"/>
    <property type="evidence" value="ECO:0007669"/>
    <property type="project" value="TreeGrafter"/>
</dbReference>
<comment type="subunit">
    <text evidence="13">Component of the Smc5-Smc6 complex.</text>
</comment>
<protein>
    <recommendedName>
        <fullName evidence="13">Non-structural maintenance of chromosomes element 1 homolog</fullName>
        <ecNumber evidence="13">2.3.2.27</ecNumber>
    </recommendedName>
</protein>
<evidence type="ECO:0000256" key="8">
    <source>
        <dbReference type="ARBA" id="ARBA00022786"/>
    </source>
</evidence>
<reference evidence="16 17" key="1">
    <citation type="journal article" date="2011" name="Proc. Natl. Acad. Sci. U.S.A.">
        <title>Evolutionary erosion of yeast sex chromosomes by mating-type switching accidents.</title>
        <authorList>
            <person name="Gordon J.L."/>
            <person name="Armisen D."/>
            <person name="Proux-Wera E."/>
            <person name="Oheigeartaigh S.S."/>
            <person name="Byrne K.P."/>
            <person name="Wolfe K.H."/>
        </authorList>
    </citation>
    <scope>NUCLEOTIDE SEQUENCE [LARGE SCALE GENOMIC DNA]</scope>
    <source>
        <strain evidence="17">ATCC MYA-139 / BCRC 22969 / CBS 8797 / CCRC 22969 / KCTC 17520 / NBRC 10181 / NCYC 3082</strain>
    </source>
</reference>
<evidence type="ECO:0000313" key="16">
    <source>
        <dbReference type="EMBL" id="CCK71656.1"/>
    </source>
</evidence>
<dbReference type="Pfam" id="PF07574">
    <property type="entry name" value="SMC_Nse1"/>
    <property type="match status" value="1"/>
</dbReference>
<evidence type="ECO:0000256" key="10">
    <source>
        <dbReference type="ARBA" id="ARBA00023172"/>
    </source>
</evidence>
<dbReference type="GeneID" id="34527388"/>
<keyword evidence="10 13" id="KW-0233">DNA recombination</keyword>
<keyword evidence="14" id="KW-1133">Transmembrane helix</keyword>
<comment type="similarity">
    <text evidence="3 13">Belongs to the NSE1 family.</text>
</comment>
<dbReference type="GO" id="GO:0061630">
    <property type="term" value="F:ubiquitin protein ligase activity"/>
    <property type="evidence" value="ECO:0007669"/>
    <property type="project" value="UniProtKB-EC"/>
</dbReference>
<dbReference type="GO" id="GO:0019789">
    <property type="term" value="F:SUMO transferase activity"/>
    <property type="evidence" value="ECO:0007669"/>
    <property type="project" value="EnsemblFungi"/>
</dbReference>
<keyword evidence="14" id="KW-0472">Membrane</keyword>
<comment type="function">
    <text evidence="13">Acts in a DNA repair pathway for removal of UV-induced DNA damage that is distinct from classical nucleotide excision repair and in repair of ionizing radiation damage. Functions in homologous recombination repair of DNA double strand breaks and in recovery of stalled replication forks.</text>
</comment>
<accession>J7S9R2</accession>
<dbReference type="KEGG" id="kng:KNAG_0H02410"/>
<dbReference type="GO" id="GO:0030915">
    <property type="term" value="C:Smc5-Smc6 complex"/>
    <property type="evidence" value="ECO:0007669"/>
    <property type="project" value="UniProtKB-UniRule"/>
</dbReference>
<keyword evidence="4 13" id="KW-0808">Transferase</keyword>
<keyword evidence="11 13" id="KW-0234">DNA repair</keyword>
<proteinExistence type="inferred from homology"/>
<evidence type="ECO:0000256" key="3">
    <source>
        <dbReference type="ARBA" id="ARBA00010258"/>
    </source>
</evidence>
<dbReference type="AlphaFoldDB" id="J7S9R2"/>
<dbReference type="Pfam" id="PF08746">
    <property type="entry name" value="zf-RING-like"/>
    <property type="match status" value="1"/>
</dbReference>
<dbReference type="EC" id="2.3.2.27" evidence="13"/>
<evidence type="ECO:0000259" key="15">
    <source>
        <dbReference type="Pfam" id="PF08746"/>
    </source>
</evidence>